<feature type="domain" description="Tail sheath protein Gp18-like" evidence="1">
    <location>
        <begin position="26"/>
        <end position="86"/>
    </location>
</feature>
<sequence length="87" mass="8946">MSDYHHGARVIEINDGTRVISTVSTAIIGMVCTSDDADAATFPLNTPVLITNVLAAAGKAGKKGTLAASLLAIAEQARPVTIVVRVD</sequence>
<proteinExistence type="predicted"/>
<dbReference type="PANTHER" id="PTHR35861">
    <property type="match status" value="1"/>
</dbReference>
<gene>
    <name evidence="2" type="ORF">ERS008667_03691</name>
</gene>
<dbReference type="Pfam" id="PF22671">
    <property type="entry name" value="Gp18_domIII_N"/>
    <property type="match status" value="1"/>
</dbReference>
<evidence type="ECO:0000313" key="2">
    <source>
        <dbReference type="EMBL" id="CNI54330.1"/>
    </source>
</evidence>
<protein>
    <submittedName>
        <fullName evidence="2">Phage tail sheath monomer</fullName>
    </submittedName>
</protein>
<dbReference type="InterPro" id="IPR054564">
    <property type="entry name" value="Gp18_domIII_N"/>
</dbReference>
<organism evidence="2 3">
    <name type="scientific">Yersinia similis</name>
    <dbReference type="NCBI Taxonomy" id="367190"/>
    <lineage>
        <taxon>Bacteria</taxon>
        <taxon>Pseudomonadati</taxon>
        <taxon>Pseudomonadota</taxon>
        <taxon>Gammaproteobacteria</taxon>
        <taxon>Enterobacterales</taxon>
        <taxon>Yersiniaceae</taxon>
        <taxon>Yersinia</taxon>
    </lineage>
</organism>
<accession>A0A0T9RBS8</accession>
<dbReference type="AlphaFoldDB" id="A0A0T9RBS8"/>
<dbReference type="PANTHER" id="PTHR35861:SF1">
    <property type="entry name" value="PHAGE TAIL SHEATH PROTEIN"/>
    <property type="match status" value="1"/>
</dbReference>
<evidence type="ECO:0000259" key="1">
    <source>
        <dbReference type="Pfam" id="PF22671"/>
    </source>
</evidence>
<dbReference type="Proteomes" id="UP000038204">
    <property type="component" value="Unassembled WGS sequence"/>
</dbReference>
<reference evidence="2 3" key="1">
    <citation type="submission" date="2015-03" db="EMBL/GenBank/DDBJ databases">
        <authorList>
            <person name="Murphy D."/>
        </authorList>
    </citation>
    <scope>NUCLEOTIDE SEQUENCE [LARGE SCALE GENOMIC DNA]</scope>
    <source>
        <strain evidence="2 3">Y233</strain>
    </source>
</reference>
<dbReference type="InterPro" id="IPR052042">
    <property type="entry name" value="Tail_sheath_structural"/>
</dbReference>
<dbReference type="EMBL" id="CQBK01000036">
    <property type="protein sequence ID" value="CNI54330.1"/>
    <property type="molecule type" value="Genomic_DNA"/>
</dbReference>
<name>A0A0T9RBS8_9GAMM</name>
<evidence type="ECO:0000313" key="3">
    <source>
        <dbReference type="Proteomes" id="UP000038204"/>
    </source>
</evidence>